<sequence length="612" mass="67502">MESRPAFLHPPGNNEPKACRESKPSSQHRKRNLSPGTRTRLGDSHGIDVKAKELERSASRESTGHIKTLKHTALATVAIPAAHASKIPTMHSTTTNQVTEGIANTLAMTKPGLKPPTKIVSPEVEVLSLSDQTGPTGPKLSHEKKLQASAKTFLKSMQKTASASHIMGSTDSQQKMLKPPQHASLKVDITERNRRVTGKEGLLLPSPKDKMIDTLVESKLQLGTETAMGERPRGREIKKGNERGGEEREDAVLQGHGLRGSDVIRINSKGWEETLSPSSHRATNPSIKQLREQEDKTDAYVTTQERHAGKSQSLWEKKGREEAEREERKSEADTMATEVRKDAIMNEKDLKDAGTMTAEGFPGAETKDVALQADLQAVYVDVEVQADVEVYSRSTDTSPVHGSQPHQFNPETDLNPKVGLHNELNPDRSSDSDWLPLDPKSTGAKPRFLGPPFSKSSNSQKSLQHICQIEIELRSQSPLTLGSVPPQVTISEFDTTCQVSPGMSEDSGRTEEVEGEKEESGAPQEIIWDEQGMTWEVYGASLDMESLGFAIQNHLQSKIREHERRIGTLRKSICLSEQSFGKDRTGKRKRSIFRSLFGGSKCCSKPKQEVEK</sequence>
<comment type="function">
    <text evidence="1">May be involved in neurite outgrowth.</text>
</comment>
<dbReference type="PANTHER" id="PTHR15718">
    <property type="entry name" value="G PROTEIN-REGULATED INDUCER OF NEURITE OUTGROWTH C-TERMINAL DOMAIN-CONTAINING PROTEIN"/>
    <property type="match status" value="1"/>
</dbReference>
<dbReference type="Pfam" id="PF15235">
    <property type="entry name" value="GRIN_C"/>
    <property type="match status" value="1"/>
</dbReference>
<keyword evidence="4" id="KW-1185">Reference proteome</keyword>
<dbReference type="KEGG" id="caua:113065420"/>
<feature type="region of interest" description="Disordered" evidence="2">
    <location>
        <begin position="274"/>
        <end position="335"/>
    </location>
</feature>
<feature type="region of interest" description="Disordered" evidence="2">
    <location>
        <begin position="497"/>
        <end position="523"/>
    </location>
</feature>
<accession>A0A6P6M848</accession>
<evidence type="ECO:0000256" key="1">
    <source>
        <dbReference type="ARBA" id="ARBA00002358"/>
    </source>
</evidence>
<organism evidence="4 5">
    <name type="scientific">Carassius auratus</name>
    <name type="common">Goldfish</name>
    <dbReference type="NCBI Taxonomy" id="7957"/>
    <lineage>
        <taxon>Eukaryota</taxon>
        <taxon>Metazoa</taxon>
        <taxon>Chordata</taxon>
        <taxon>Craniata</taxon>
        <taxon>Vertebrata</taxon>
        <taxon>Euteleostomi</taxon>
        <taxon>Actinopterygii</taxon>
        <taxon>Neopterygii</taxon>
        <taxon>Teleostei</taxon>
        <taxon>Ostariophysi</taxon>
        <taxon>Cypriniformes</taxon>
        <taxon>Cyprinidae</taxon>
        <taxon>Cyprininae</taxon>
        <taxon>Carassius</taxon>
    </lineage>
</organism>
<feature type="region of interest" description="Disordered" evidence="2">
    <location>
        <begin position="1"/>
        <end position="64"/>
    </location>
</feature>
<dbReference type="PANTHER" id="PTHR15718:SF6">
    <property type="entry name" value="G PROTEIN-REGULATED INDUCER OF NEURITE OUTGROWTH 3"/>
    <property type="match status" value="1"/>
</dbReference>
<feature type="compositionally biased region" description="Polar residues" evidence="2">
    <location>
        <begin position="393"/>
        <end position="412"/>
    </location>
</feature>
<dbReference type="AlphaFoldDB" id="A0A6P6M848"/>
<dbReference type="InterPro" id="IPR026646">
    <property type="entry name" value="GPRIN2-like/GPRIN3"/>
</dbReference>
<dbReference type="RefSeq" id="XP_026092432.1">
    <property type="nucleotide sequence ID" value="XM_026236647.1"/>
</dbReference>
<feature type="region of interest" description="Disordered" evidence="2">
    <location>
        <begin position="225"/>
        <end position="261"/>
    </location>
</feature>
<gene>
    <name evidence="5" type="primary">LOC113065420</name>
</gene>
<feature type="compositionally biased region" description="Basic and acidic residues" evidence="2">
    <location>
        <begin position="40"/>
        <end position="64"/>
    </location>
</feature>
<dbReference type="Proteomes" id="UP000515129">
    <property type="component" value="Chromosome 48"/>
</dbReference>
<evidence type="ECO:0000256" key="2">
    <source>
        <dbReference type="SAM" id="MobiDB-lite"/>
    </source>
</evidence>
<dbReference type="GeneID" id="113065420"/>
<evidence type="ECO:0000313" key="5">
    <source>
        <dbReference type="RefSeq" id="XP_026092432.1"/>
    </source>
</evidence>
<feature type="domain" description="G protein-regulated inducer of neurite outgrowth C-terminal" evidence="3">
    <location>
        <begin position="496"/>
        <end position="607"/>
    </location>
</feature>
<feature type="compositionally biased region" description="Polar residues" evidence="2">
    <location>
        <begin position="275"/>
        <end position="287"/>
    </location>
</feature>
<reference evidence="5" key="1">
    <citation type="submission" date="2025-08" db="UniProtKB">
        <authorList>
            <consortium name="RefSeq"/>
        </authorList>
    </citation>
    <scope>IDENTIFICATION</scope>
    <source>
        <strain evidence="5">Wakin</strain>
        <tissue evidence="5">Muscle</tissue>
    </source>
</reference>
<feature type="compositionally biased region" description="Basic and acidic residues" evidence="2">
    <location>
        <begin position="289"/>
        <end position="308"/>
    </location>
</feature>
<feature type="compositionally biased region" description="Polar residues" evidence="2">
    <location>
        <begin position="156"/>
        <end position="175"/>
    </location>
</feature>
<dbReference type="GO" id="GO:0005886">
    <property type="term" value="C:plasma membrane"/>
    <property type="evidence" value="ECO:0007669"/>
    <property type="project" value="TreeGrafter"/>
</dbReference>
<protein>
    <submittedName>
        <fullName evidence="5">G protein-regulated inducer of neurite outgrowth 1-like</fullName>
    </submittedName>
</protein>
<dbReference type="GO" id="GO:0031175">
    <property type="term" value="P:neuron projection development"/>
    <property type="evidence" value="ECO:0007669"/>
    <property type="project" value="TreeGrafter"/>
</dbReference>
<feature type="compositionally biased region" description="Basic and acidic residues" evidence="2">
    <location>
        <begin position="228"/>
        <end position="246"/>
    </location>
</feature>
<name>A0A6P6M848_CARAU</name>
<evidence type="ECO:0000259" key="3">
    <source>
        <dbReference type="Pfam" id="PF15235"/>
    </source>
</evidence>
<feature type="region of interest" description="Disordered" evidence="2">
    <location>
        <begin position="393"/>
        <end position="461"/>
    </location>
</feature>
<dbReference type="InterPro" id="IPR032745">
    <property type="entry name" value="GRIN_C"/>
</dbReference>
<feature type="region of interest" description="Disordered" evidence="2">
    <location>
        <begin position="156"/>
        <end position="183"/>
    </location>
</feature>
<feature type="compositionally biased region" description="Basic and acidic residues" evidence="2">
    <location>
        <begin position="315"/>
        <end position="335"/>
    </location>
</feature>
<evidence type="ECO:0000313" key="4">
    <source>
        <dbReference type="Proteomes" id="UP000515129"/>
    </source>
</evidence>
<proteinExistence type="predicted"/>
<dbReference type="OrthoDB" id="10049175at2759"/>